<keyword evidence="7" id="KW-0436">Ligase</keyword>
<dbReference type="Gene3D" id="1.10.1200.10">
    <property type="entry name" value="ACP-like"/>
    <property type="match status" value="1"/>
</dbReference>
<reference evidence="7" key="2">
    <citation type="submission" date="2023-10" db="EMBL/GenBank/DDBJ databases">
        <authorList>
            <person name="Khurajog B."/>
        </authorList>
    </citation>
    <scope>NUCLEOTIDE SEQUENCE</scope>
    <source>
        <strain evidence="7">BF14</strain>
    </source>
</reference>
<evidence type="ECO:0000313" key="7">
    <source>
        <dbReference type="EMBL" id="MDV2910299.1"/>
    </source>
</evidence>
<dbReference type="AlphaFoldDB" id="A0AAN5Y8Y2"/>
<comment type="caution">
    <text evidence="7">The sequence shown here is derived from an EMBL/GenBank/DDBJ whole genome shotgun (WGS) entry which is preliminary data.</text>
</comment>
<evidence type="ECO:0000313" key="8">
    <source>
        <dbReference type="Proteomes" id="UP001280415"/>
    </source>
</evidence>
<comment type="pathway">
    <text evidence="5">Cell wall biogenesis; lipoteichoic acid biosynthesis.</text>
</comment>
<dbReference type="InterPro" id="IPR003230">
    <property type="entry name" value="DltC"/>
</dbReference>
<evidence type="ECO:0000256" key="2">
    <source>
        <dbReference type="ARBA" id="ARBA00022490"/>
    </source>
</evidence>
<comment type="function">
    <text evidence="5">Carrier protein involved in the D-alanylation of lipoteichoic acid (LTA). The loading of thioester-linked D-alanine onto DltC is catalyzed by D-alanine--D-alanyl carrier protein ligase DltA. The DltC-carried D-alanyl group is further transferred to cell membrane phosphatidylglycerol (PG) by forming an ester bond, probably catalyzed by DltD. D-alanylation of LTA plays an important role in modulating the properties of the cell wall in Gram-positive bacteria, influencing the net charge of the cell wall.</text>
</comment>
<reference evidence="7" key="1">
    <citation type="journal article" date="2023" name="PeerJ">
        <title>Selection and evaluation of lactic acid bacteria from chicken feces in Thailand as potential probiotics.</title>
        <authorList>
            <person name="Khurajog B."/>
            <person name="Disastra Y."/>
            <person name="Lawwyne L.D."/>
            <person name="Sirichokchatchawan W."/>
            <person name="Niyomtham W."/>
            <person name="Yindee J."/>
            <person name="Hampson D.J."/>
            <person name="Prapasarakul N."/>
        </authorList>
    </citation>
    <scope>NUCLEOTIDE SEQUENCE</scope>
    <source>
        <strain evidence="7">BF14</strain>
    </source>
</reference>
<dbReference type="GO" id="GO:0070395">
    <property type="term" value="P:lipoteichoic acid biosynthetic process"/>
    <property type="evidence" value="ECO:0007669"/>
    <property type="project" value="UniProtKB-UniRule"/>
</dbReference>
<accession>A0AAN5Y8Y2</accession>
<dbReference type="Pfam" id="PF00550">
    <property type="entry name" value="PP-binding"/>
    <property type="match status" value="1"/>
</dbReference>
<dbReference type="GO" id="GO:0005737">
    <property type="term" value="C:cytoplasm"/>
    <property type="evidence" value="ECO:0007669"/>
    <property type="project" value="UniProtKB-SubCell"/>
</dbReference>
<feature type="modified residue" description="O-(pantetheine 4'-phosphoryl)serine" evidence="5">
    <location>
        <position position="35"/>
    </location>
</feature>
<dbReference type="GO" id="GO:0016874">
    <property type="term" value="F:ligase activity"/>
    <property type="evidence" value="ECO:0007669"/>
    <property type="project" value="UniProtKB-KW"/>
</dbReference>
<gene>
    <name evidence="5 7" type="primary">dltC</name>
    <name evidence="7" type="ORF">R0H03_00230</name>
</gene>
<dbReference type="Proteomes" id="UP001280415">
    <property type="component" value="Unassembled WGS sequence"/>
</dbReference>
<proteinExistence type="inferred from homology"/>
<comment type="PTM">
    <text evidence="5">4'-phosphopantetheine is transferred from CoA to a specific serine of apo-DCP.</text>
</comment>
<evidence type="ECO:0000256" key="5">
    <source>
        <dbReference type="HAMAP-Rule" id="MF_00565"/>
    </source>
</evidence>
<dbReference type="EMBL" id="JAWJAX010000001">
    <property type="protein sequence ID" value="MDV2910299.1"/>
    <property type="molecule type" value="Genomic_DNA"/>
</dbReference>
<keyword evidence="4 5" id="KW-0961">Cell wall biogenesis/degradation</keyword>
<evidence type="ECO:0000256" key="4">
    <source>
        <dbReference type="ARBA" id="ARBA00023316"/>
    </source>
</evidence>
<evidence type="ECO:0000256" key="1">
    <source>
        <dbReference type="ARBA" id="ARBA00022450"/>
    </source>
</evidence>
<keyword evidence="2 5" id="KW-0963">Cytoplasm</keyword>
<evidence type="ECO:0000256" key="3">
    <source>
        <dbReference type="ARBA" id="ARBA00022553"/>
    </source>
</evidence>
<keyword evidence="3 5" id="KW-0597">Phosphoprotein</keyword>
<name>A0AAN5Y8Y2_PEDAC</name>
<sequence>MDVKETVLNILTDLIGTDVSNSMDDNLFDAGLLDSMGTVQLLLQLQTELGIEVPVSEFERSEWDTPNKIIAKVKELQARG</sequence>
<dbReference type="PROSITE" id="PS50075">
    <property type="entry name" value="CARRIER"/>
    <property type="match status" value="1"/>
</dbReference>
<protein>
    <recommendedName>
        <fullName evidence="5">D-alanyl carrier protein</fullName>
        <shortName evidence="5">DCP</shortName>
    </recommendedName>
    <alternativeName>
        <fullName evidence="5">D-alanine--poly(phosphoribitol) ligase subunit 2</fullName>
    </alternativeName>
</protein>
<comment type="subcellular location">
    <subcellularLocation>
        <location evidence="5">Cytoplasm</location>
    </subcellularLocation>
</comment>
<evidence type="ECO:0000259" key="6">
    <source>
        <dbReference type="PROSITE" id="PS50075"/>
    </source>
</evidence>
<dbReference type="GO" id="GO:0036370">
    <property type="term" value="F:D-alanyl carrier activity"/>
    <property type="evidence" value="ECO:0007669"/>
    <property type="project" value="UniProtKB-UniRule"/>
</dbReference>
<comment type="similarity">
    <text evidence="5">Belongs to the DltC family.</text>
</comment>
<dbReference type="InterPro" id="IPR009081">
    <property type="entry name" value="PP-bd_ACP"/>
</dbReference>
<keyword evidence="1 5" id="KW-0596">Phosphopantetheine</keyword>
<dbReference type="NCBIfam" id="TIGR01688">
    <property type="entry name" value="dltC"/>
    <property type="match status" value="1"/>
</dbReference>
<dbReference type="InterPro" id="IPR036736">
    <property type="entry name" value="ACP-like_sf"/>
</dbReference>
<organism evidence="7 8">
    <name type="scientific">Pediococcus acidilactici</name>
    <dbReference type="NCBI Taxonomy" id="1254"/>
    <lineage>
        <taxon>Bacteria</taxon>
        <taxon>Bacillati</taxon>
        <taxon>Bacillota</taxon>
        <taxon>Bacilli</taxon>
        <taxon>Lactobacillales</taxon>
        <taxon>Lactobacillaceae</taxon>
        <taxon>Pediococcus</taxon>
        <taxon>Pediococcus acidilactici group</taxon>
    </lineage>
</organism>
<feature type="domain" description="Carrier" evidence="6">
    <location>
        <begin position="1"/>
        <end position="77"/>
    </location>
</feature>
<dbReference type="RefSeq" id="WP_002829698.1">
    <property type="nucleotide sequence ID" value="NZ_CAKMCG010000008.1"/>
</dbReference>
<dbReference type="NCBIfam" id="NF003464">
    <property type="entry name" value="PRK05087.1"/>
    <property type="match status" value="1"/>
</dbReference>
<dbReference type="GO" id="GO:0071555">
    <property type="term" value="P:cell wall organization"/>
    <property type="evidence" value="ECO:0007669"/>
    <property type="project" value="UniProtKB-KW"/>
</dbReference>
<dbReference type="SUPFAM" id="SSF47336">
    <property type="entry name" value="ACP-like"/>
    <property type="match status" value="1"/>
</dbReference>
<dbReference type="HAMAP" id="MF_00565">
    <property type="entry name" value="DltC"/>
    <property type="match status" value="1"/>
</dbReference>